<dbReference type="Proteomes" id="UP000814176">
    <property type="component" value="Unassembled WGS sequence"/>
</dbReference>
<comment type="similarity">
    <text evidence="8">Belongs to the glycosyl hydrolase 18 family.</text>
</comment>
<dbReference type="SUPFAM" id="SSF51445">
    <property type="entry name" value="(Trans)glycosidases"/>
    <property type="match status" value="1"/>
</dbReference>
<name>A0ABQ8KPA9_9APHY</name>
<feature type="domain" description="GH18" evidence="9">
    <location>
        <begin position="84"/>
        <end position="366"/>
    </location>
</feature>
<evidence type="ECO:0000313" key="11">
    <source>
        <dbReference type="Proteomes" id="UP000814176"/>
    </source>
</evidence>
<accession>A0ABQ8KPA9</accession>
<keyword evidence="3" id="KW-0146">Chitin degradation</keyword>
<keyword evidence="11" id="KW-1185">Reference proteome</keyword>
<proteinExistence type="inferred from homology"/>
<dbReference type="InterPro" id="IPR001579">
    <property type="entry name" value="Glyco_hydro_18_chit_AS"/>
</dbReference>
<protein>
    <submittedName>
        <fullName evidence="10">Glycoside hydrolase superfamily</fullName>
    </submittedName>
</protein>
<dbReference type="RefSeq" id="XP_047781922.1">
    <property type="nucleotide sequence ID" value="XM_047927188.1"/>
</dbReference>
<comment type="caution">
    <text evidence="10">The sequence shown here is derived from an EMBL/GenBank/DDBJ whole genome shotgun (WGS) entry which is preliminary data.</text>
</comment>
<evidence type="ECO:0000313" key="10">
    <source>
        <dbReference type="EMBL" id="KAH9840272.1"/>
    </source>
</evidence>
<comment type="catalytic activity">
    <reaction evidence="1">
        <text>Random endo-hydrolysis of N-acetyl-beta-D-glucosaminide (1-&gt;4)-beta-linkages in chitin and chitodextrins.</text>
        <dbReference type="EC" id="3.2.1.14"/>
    </reaction>
</comment>
<evidence type="ECO:0000256" key="8">
    <source>
        <dbReference type="RuleBase" id="RU004453"/>
    </source>
</evidence>
<gene>
    <name evidence="10" type="ORF">C8Q71DRAFT_855556</name>
</gene>
<reference evidence="10 11" key="1">
    <citation type="journal article" date="2021" name="Environ. Microbiol.">
        <title>Gene family expansions and transcriptome signatures uncover fungal adaptations to wood decay.</title>
        <authorList>
            <person name="Hage H."/>
            <person name="Miyauchi S."/>
            <person name="Viragh M."/>
            <person name="Drula E."/>
            <person name="Min B."/>
            <person name="Chaduli D."/>
            <person name="Navarro D."/>
            <person name="Favel A."/>
            <person name="Norest M."/>
            <person name="Lesage-Meessen L."/>
            <person name="Balint B."/>
            <person name="Merenyi Z."/>
            <person name="de Eugenio L."/>
            <person name="Morin E."/>
            <person name="Martinez A.T."/>
            <person name="Baldrian P."/>
            <person name="Stursova M."/>
            <person name="Martinez M.J."/>
            <person name="Novotny C."/>
            <person name="Magnuson J.K."/>
            <person name="Spatafora J.W."/>
            <person name="Maurice S."/>
            <person name="Pangilinan J."/>
            <person name="Andreopoulos W."/>
            <person name="LaButti K."/>
            <person name="Hundley H."/>
            <person name="Na H."/>
            <person name="Kuo A."/>
            <person name="Barry K."/>
            <person name="Lipzen A."/>
            <person name="Henrissat B."/>
            <person name="Riley R."/>
            <person name="Ahrendt S."/>
            <person name="Nagy L.G."/>
            <person name="Grigoriev I.V."/>
            <person name="Martin F."/>
            <person name="Rosso M.N."/>
        </authorList>
    </citation>
    <scope>NUCLEOTIDE SEQUENCE [LARGE SCALE GENOMIC DNA]</scope>
    <source>
        <strain evidence="10 11">CIRM-BRFM 1785</strain>
    </source>
</reference>
<evidence type="ECO:0000256" key="3">
    <source>
        <dbReference type="ARBA" id="ARBA00023024"/>
    </source>
</evidence>
<evidence type="ECO:0000259" key="9">
    <source>
        <dbReference type="PROSITE" id="PS51910"/>
    </source>
</evidence>
<dbReference type="Pfam" id="PF00704">
    <property type="entry name" value="Glyco_hydro_18"/>
    <property type="match status" value="1"/>
</dbReference>
<dbReference type="CDD" id="cd00598">
    <property type="entry name" value="GH18_chitinase-like"/>
    <property type="match status" value="1"/>
</dbReference>
<dbReference type="InterPro" id="IPR001223">
    <property type="entry name" value="Glyco_hydro18_cat"/>
</dbReference>
<dbReference type="PROSITE" id="PS01095">
    <property type="entry name" value="GH18_1"/>
    <property type="match status" value="1"/>
</dbReference>
<dbReference type="GO" id="GO:0016787">
    <property type="term" value="F:hydrolase activity"/>
    <property type="evidence" value="ECO:0007669"/>
    <property type="project" value="UniProtKB-KW"/>
</dbReference>
<evidence type="ECO:0000256" key="4">
    <source>
        <dbReference type="ARBA" id="ARBA00023277"/>
    </source>
</evidence>
<evidence type="ECO:0000256" key="1">
    <source>
        <dbReference type="ARBA" id="ARBA00000822"/>
    </source>
</evidence>
<sequence>MLVRSSRNNFVRSSSAETPLGLFANHSTGSVLISGSVDMVFITPLISTAVLCLVGTAVVALPAPPAGEVDIKAAVHSPPRKRYSPSAPYWVEYFDAYASGVTGAPPVSDVSGYNVFILAFLLIEGAWDNAEGWTQLTADERSSTKADYNDAGIALMVSCFGSSDTPTTSGADPTGTANTMAAWVTEYGLDGIDVDYEDFDAFDAGTAEAWLVTFTTQLRSQLPAGDYIITHAPVAPWFSPSIWTNGGYLQVDSQVGNLIDWYNVQFYNQGSSEYTTCSGLLDSSSSTYPESALFQISANGVTLDKLVIGKPATTGDASTGYMDPSTLATCVEDAQNDGWDAGVMVWQYPDAGTSWITTVRSDSWPV</sequence>
<keyword evidence="5 7" id="KW-0326">Glycosidase</keyword>
<evidence type="ECO:0000256" key="6">
    <source>
        <dbReference type="ARBA" id="ARBA00023326"/>
    </source>
</evidence>
<dbReference type="Gene3D" id="3.20.20.80">
    <property type="entry name" value="Glycosidases"/>
    <property type="match status" value="1"/>
</dbReference>
<keyword evidence="2 7" id="KW-0378">Hydrolase</keyword>
<evidence type="ECO:0000256" key="2">
    <source>
        <dbReference type="ARBA" id="ARBA00022801"/>
    </source>
</evidence>
<evidence type="ECO:0000256" key="5">
    <source>
        <dbReference type="ARBA" id="ARBA00023295"/>
    </source>
</evidence>
<keyword evidence="4" id="KW-0119">Carbohydrate metabolism</keyword>
<organism evidence="10 11">
    <name type="scientific">Rhodofomes roseus</name>
    <dbReference type="NCBI Taxonomy" id="34475"/>
    <lineage>
        <taxon>Eukaryota</taxon>
        <taxon>Fungi</taxon>
        <taxon>Dikarya</taxon>
        <taxon>Basidiomycota</taxon>
        <taxon>Agaricomycotina</taxon>
        <taxon>Agaricomycetes</taxon>
        <taxon>Polyporales</taxon>
        <taxon>Rhodofomes</taxon>
    </lineage>
</organism>
<dbReference type="PROSITE" id="PS51910">
    <property type="entry name" value="GH18_2"/>
    <property type="match status" value="1"/>
</dbReference>
<evidence type="ECO:0000256" key="7">
    <source>
        <dbReference type="RuleBase" id="RU000489"/>
    </source>
</evidence>
<dbReference type="GeneID" id="72007920"/>
<dbReference type="InterPro" id="IPR017853">
    <property type="entry name" value="GH"/>
</dbReference>
<keyword evidence="6" id="KW-0624">Polysaccharide degradation</keyword>
<dbReference type="EMBL" id="JADCUA010000005">
    <property type="protein sequence ID" value="KAH9840272.1"/>
    <property type="molecule type" value="Genomic_DNA"/>
</dbReference>